<dbReference type="SMART" id="SM00062">
    <property type="entry name" value="PBPb"/>
    <property type="match status" value="1"/>
</dbReference>
<organism evidence="7 8">
    <name type="scientific">Cardiobacterium hominis</name>
    <dbReference type="NCBI Taxonomy" id="2718"/>
    <lineage>
        <taxon>Bacteria</taxon>
        <taxon>Pseudomonadati</taxon>
        <taxon>Pseudomonadota</taxon>
        <taxon>Gammaproteobacteria</taxon>
        <taxon>Cardiobacteriales</taxon>
        <taxon>Cardiobacteriaceae</taxon>
        <taxon>Cardiobacterium</taxon>
    </lineage>
</organism>
<feature type="signal peptide" evidence="5">
    <location>
        <begin position="1"/>
        <end position="19"/>
    </location>
</feature>
<dbReference type="RefSeq" id="WP_079540167.1">
    <property type="nucleotide sequence ID" value="NZ_FKLO01000038.1"/>
</dbReference>
<evidence type="ECO:0000259" key="6">
    <source>
        <dbReference type="SMART" id="SM00062"/>
    </source>
</evidence>
<evidence type="ECO:0000256" key="4">
    <source>
        <dbReference type="RuleBase" id="RU003744"/>
    </source>
</evidence>
<dbReference type="InterPro" id="IPR018313">
    <property type="entry name" value="SBP_3_CS"/>
</dbReference>
<gene>
    <name evidence="7" type="ORF">CHUV0807_1008</name>
</gene>
<evidence type="ECO:0000313" key="8">
    <source>
        <dbReference type="Proteomes" id="UP000190837"/>
    </source>
</evidence>
<comment type="similarity">
    <text evidence="2 4">Belongs to the bacterial solute-binding protein 3 family.</text>
</comment>
<evidence type="ECO:0000256" key="1">
    <source>
        <dbReference type="ARBA" id="ARBA00004196"/>
    </source>
</evidence>
<evidence type="ECO:0000313" key="7">
    <source>
        <dbReference type="EMBL" id="SAM62375.1"/>
    </source>
</evidence>
<evidence type="ECO:0000256" key="3">
    <source>
        <dbReference type="ARBA" id="ARBA00022729"/>
    </source>
</evidence>
<dbReference type="InterPro" id="IPR001638">
    <property type="entry name" value="Solute-binding_3/MltF_N"/>
</dbReference>
<dbReference type="PROSITE" id="PS01039">
    <property type="entry name" value="SBP_BACTERIAL_3"/>
    <property type="match status" value="1"/>
</dbReference>
<dbReference type="Proteomes" id="UP000190837">
    <property type="component" value="Unassembled WGS sequence"/>
</dbReference>
<dbReference type="Pfam" id="PF00497">
    <property type="entry name" value="SBP_bac_3"/>
    <property type="match status" value="1"/>
</dbReference>
<keyword evidence="3 5" id="KW-0732">Signal</keyword>
<comment type="subcellular location">
    <subcellularLocation>
        <location evidence="1">Cell envelope</location>
    </subcellularLocation>
</comment>
<dbReference type="AlphaFoldDB" id="A0A1C3H3P7"/>
<feature type="domain" description="Solute-binding protein family 3/N-terminal" evidence="6">
    <location>
        <begin position="23"/>
        <end position="248"/>
    </location>
</feature>
<name>A0A1C3H3P7_9GAMM</name>
<dbReference type="GO" id="GO:0030313">
    <property type="term" value="C:cell envelope"/>
    <property type="evidence" value="ECO:0007669"/>
    <property type="project" value="UniProtKB-SubCell"/>
</dbReference>
<reference evidence="8" key="1">
    <citation type="submission" date="2016-04" db="EMBL/GenBank/DDBJ databases">
        <authorList>
            <person name="Tagini F."/>
        </authorList>
    </citation>
    <scope>NUCLEOTIDE SEQUENCE [LARGE SCALE GENOMIC DNA]</scope>
    <source>
        <strain evidence="8">CHUV0807</strain>
    </source>
</reference>
<dbReference type="PANTHER" id="PTHR35936:SF17">
    <property type="entry name" value="ARGININE-BINDING EXTRACELLULAR PROTEIN ARTP"/>
    <property type="match status" value="1"/>
</dbReference>
<proteinExistence type="inferred from homology"/>
<dbReference type="PANTHER" id="PTHR35936">
    <property type="entry name" value="MEMBRANE-BOUND LYTIC MUREIN TRANSGLYCOSYLASE F"/>
    <property type="match status" value="1"/>
</dbReference>
<evidence type="ECO:0000256" key="5">
    <source>
        <dbReference type="SAM" id="SignalP"/>
    </source>
</evidence>
<feature type="chain" id="PRO_5008674893" evidence="5">
    <location>
        <begin position="20"/>
        <end position="255"/>
    </location>
</feature>
<sequence>MKKLFVMMFGAALAAHAFADGKPLVISTDGTYPPFSEMGSDGQMTGFDIDIGKALCEQMKRECRFEQLDWEGLIPALKTNKVDVILASMNDTPERRESIAFTDPYYSNPGLFVRAAGSKVEPTAEGVKGKVVGVLRASIFDNYVTAKFPDADIQRFTSQEDANAAAVAGRVDLLFADKIVMDGFLQHDEGKNFEAVGETDDPEYFGAGIAIGVRKEDNALREDLNAALKAIKENGAYKKVNDKYFKYDISGGTTQ</sequence>
<dbReference type="EMBL" id="FKLO01000038">
    <property type="protein sequence ID" value="SAM62375.1"/>
    <property type="molecule type" value="Genomic_DNA"/>
</dbReference>
<evidence type="ECO:0000256" key="2">
    <source>
        <dbReference type="ARBA" id="ARBA00010333"/>
    </source>
</evidence>
<protein>
    <submittedName>
        <fullName evidence="7">Lysine-arginine-ornithine-binding periplasmic protein (TC 3.A.1.3.1)</fullName>
    </submittedName>
</protein>
<accession>A0A1C3H3P7</accession>
<dbReference type="Gene3D" id="3.40.190.10">
    <property type="entry name" value="Periplasmic binding protein-like II"/>
    <property type="match status" value="2"/>
</dbReference>
<dbReference type="SUPFAM" id="SSF53850">
    <property type="entry name" value="Periplasmic binding protein-like II"/>
    <property type="match status" value="1"/>
</dbReference>